<evidence type="ECO:0000313" key="3">
    <source>
        <dbReference type="Proteomes" id="UP000654257"/>
    </source>
</evidence>
<sequence>MMCPCGFGPDYASCCGPLLEGSVTAPTAERLMRSRFTAFARGDRDYLLRTWHPSTRPKRLDLDDDQEWTGLEVLESQNGGLFHHDGTVEFVAHYRQAGRPGSMRQHSRFTRVDGLWTYLD</sequence>
<keyword evidence="3" id="KW-1185">Reference proteome</keyword>
<dbReference type="Gene3D" id="3.10.450.50">
    <property type="match status" value="1"/>
</dbReference>
<accession>A0A917CMK9</accession>
<proteinExistence type="predicted"/>
<feature type="domain" description="YchJ-like middle NTF2-like" evidence="1">
    <location>
        <begin position="27"/>
        <end position="120"/>
    </location>
</feature>
<dbReference type="Proteomes" id="UP000654257">
    <property type="component" value="Unassembled WGS sequence"/>
</dbReference>
<dbReference type="EMBL" id="BMCU01000001">
    <property type="protein sequence ID" value="GGF92209.1"/>
    <property type="molecule type" value="Genomic_DNA"/>
</dbReference>
<comment type="caution">
    <text evidence="2">The sequence shown here is derived from an EMBL/GenBank/DDBJ whole genome shotgun (WGS) entry which is preliminary data.</text>
</comment>
<dbReference type="InterPro" id="IPR032710">
    <property type="entry name" value="NTF2-like_dom_sf"/>
</dbReference>
<name>A0A917CMK9_9NOCA</name>
<dbReference type="AlphaFoldDB" id="A0A917CMK9"/>
<gene>
    <name evidence="2" type="ORF">GCM10007304_02680</name>
</gene>
<dbReference type="SUPFAM" id="SSF54427">
    <property type="entry name" value="NTF2-like"/>
    <property type="match status" value="1"/>
</dbReference>
<reference evidence="2" key="1">
    <citation type="journal article" date="2014" name="Int. J. Syst. Evol. Microbiol.">
        <title>Complete genome sequence of Corynebacterium casei LMG S-19264T (=DSM 44701T), isolated from a smear-ripened cheese.</title>
        <authorList>
            <consortium name="US DOE Joint Genome Institute (JGI-PGF)"/>
            <person name="Walter F."/>
            <person name="Albersmeier A."/>
            <person name="Kalinowski J."/>
            <person name="Ruckert C."/>
        </authorList>
    </citation>
    <scope>NUCLEOTIDE SEQUENCE</scope>
    <source>
        <strain evidence="2">CCM 7905</strain>
    </source>
</reference>
<evidence type="ECO:0000259" key="1">
    <source>
        <dbReference type="Pfam" id="PF17775"/>
    </source>
</evidence>
<organism evidence="2 3">
    <name type="scientific">Rhodococcoides trifolii</name>
    <dbReference type="NCBI Taxonomy" id="908250"/>
    <lineage>
        <taxon>Bacteria</taxon>
        <taxon>Bacillati</taxon>
        <taxon>Actinomycetota</taxon>
        <taxon>Actinomycetes</taxon>
        <taxon>Mycobacteriales</taxon>
        <taxon>Nocardiaceae</taxon>
        <taxon>Rhodococcoides</taxon>
    </lineage>
</organism>
<dbReference type="InterPro" id="IPR048469">
    <property type="entry name" value="YchJ-like_M"/>
</dbReference>
<reference evidence="2" key="2">
    <citation type="submission" date="2020-09" db="EMBL/GenBank/DDBJ databases">
        <authorList>
            <person name="Sun Q."/>
            <person name="Sedlacek I."/>
        </authorList>
    </citation>
    <scope>NUCLEOTIDE SEQUENCE</scope>
    <source>
        <strain evidence="2">CCM 7905</strain>
    </source>
</reference>
<dbReference type="Pfam" id="PF17775">
    <property type="entry name" value="YchJ_M-like"/>
    <property type="match status" value="1"/>
</dbReference>
<protein>
    <submittedName>
        <fullName evidence="2">UPF0225 protein</fullName>
    </submittedName>
</protein>
<evidence type="ECO:0000313" key="2">
    <source>
        <dbReference type="EMBL" id="GGF92209.1"/>
    </source>
</evidence>